<reference evidence="4" key="1">
    <citation type="submission" date="2021-01" db="EMBL/GenBank/DDBJ databases">
        <authorList>
            <person name="Corre E."/>
            <person name="Pelletier E."/>
            <person name="Niang G."/>
            <person name="Scheremetjew M."/>
            <person name="Finn R."/>
            <person name="Kale V."/>
            <person name="Holt S."/>
            <person name="Cochrane G."/>
            <person name="Meng A."/>
            <person name="Brown T."/>
            <person name="Cohen L."/>
        </authorList>
    </citation>
    <scope>NUCLEOTIDE SEQUENCE</scope>
    <source>
        <strain evidence="4">LB1974</strain>
    </source>
</reference>
<gene>
    <name evidence="4" type="ORF">OMAR00294_LOCUS1548</name>
</gene>
<protein>
    <recommendedName>
        <fullName evidence="5">MalT-like TPR region domain-containing protein</fullName>
    </recommendedName>
</protein>
<dbReference type="Pfam" id="PF13374">
    <property type="entry name" value="TPR_10"/>
    <property type="match status" value="1"/>
</dbReference>
<evidence type="ECO:0000256" key="1">
    <source>
        <dbReference type="ARBA" id="ARBA00022737"/>
    </source>
</evidence>
<dbReference type="InterPro" id="IPR011990">
    <property type="entry name" value="TPR-like_helical_dom_sf"/>
</dbReference>
<dbReference type="Gene3D" id="1.25.40.10">
    <property type="entry name" value="Tetratricopeptide repeat domain"/>
    <property type="match status" value="3"/>
</dbReference>
<dbReference type="Pfam" id="PF13424">
    <property type="entry name" value="TPR_12"/>
    <property type="match status" value="1"/>
</dbReference>
<dbReference type="SUPFAM" id="SSF48452">
    <property type="entry name" value="TPR-like"/>
    <property type="match status" value="3"/>
</dbReference>
<proteinExistence type="predicted"/>
<name>A0A7S4GN41_OXYMA</name>
<feature type="repeat" description="TPR" evidence="3">
    <location>
        <begin position="431"/>
        <end position="464"/>
    </location>
</feature>
<dbReference type="PANTHER" id="PTHR45641">
    <property type="entry name" value="TETRATRICOPEPTIDE REPEAT PROTEIN (AFU_ORTHOLOGUE AFUA_6G03870)"/>
    <property type="match status" value="1"/>
</dbReference>
<dbReference type="SMART" id="SM00028">
    <property type="entry name" value="TPR"/>
    <property type="match status" value="5"/>
</dbReference>
<keyword evidence="2 3" id="KW-0802">TPR repeat</keyword>
<accession>A0A7S4GN41</accession>
<organism evidence="4">
    <name type="scientific">Oxyrrhis marina</name>
    <name type="common">Dinoflagellate</name>
    <dbReference type="NCBI Taxonomy" id="2969"/>
    <lineage>
        <taxon>Eukaryota</taxon>
        <taxon>Sar</taxon>
        <taxon>Alveolata</taxon>
        <taxon>Dinophyceae</taxon>
        <taxon>Oxyrrhinales</taxon>
        <taxon>Oxyrrhinaceae</taxon>
        <taxon>Oxyrrhis</taxon>
    </lineage>
</organism>
<dbReference type="PROSITE" id="PS50005">
    <property type="entry name" value="TPR"/>
    <property type="match status" value="1"/>
</dbReference>
<dbReference type="AlphaFoldDB" id="A0A7S4GN41"/>
<sequence length="543" mass="59062">MRITRQILGGTAGVAVLCMVGFVANPDAVKDLGRRLSTGAALLEQAEGISQQVQNHKVVLAAVETKEKKAVSALSAGQEAEARLHFDSAEYFYDAAVRAAQRSLQRDPTSDAAMEERLRAGVALGAFWYHRGHMDKAEKVLKEAEVNSKSSTLSLLLAEAERCEVLGNVYRDMGRYKEARRQYETAEHLLGRSEAQDERIEATRAVLLAEQGWLLNKQEKLTEADNTMTAALKALTAAHAGKDQEALATGRLGAIQHDEGFVAAAMTNYISALQTELAPGAEGYTPDAFETLQNMAVGQRDLGQGSASISTMERAVNLQKQQLEAEQKVNEKVEDKALMASLARSYALGAELLRGSDKSKCAKGLRWAHEALALQQRVDGDVVKMEQADILNTIGNVQSDLGRYNDAGNSYKASLAIHDKLEPNGNTATTASVYGNLGSLLHRQGRVQEAITMYEKSLKLQESVLAPSNPDIAVTCNNLAVSLTKVGKLEEAQEYAQRAVALVEESDLQESNGDKQLFGATLRHIQKQMGKKAVHKSMRVQEQ</sequence>
<dbReference type="PROSITE" id="PS50293">
    <property type="entry name" value="TPR_REGION"/>
    <property type="match status" value="1"/>
</dbReference>
<evidence type="ECO:0000313" key="4">
    <source>
        <dbReference type="EMBL" id="CAE0841968.1"/>
    </source>
</evidence>
<evidence type="ECO:0000256" key="3">
    <source>
        <dbReference type="PROSITE-ProRule" id="PRU00339"/>
    </source>
</evidence>
<dbReference type="PANTHER" id="PTHR45641:SF19">
    <property type="entry name" value="NEPHROCYSTIN-3"/>
    <property type="match status" value="1"/>
</dbReference>
<keyword evidence="1" id="KW-0677">Repeat</keyword>
<dbReference type="EMBL" id="HBJB01001824">
    <property type="protein sequence ID" value="CAE0841968.1"/>
    <property type="molecule type" value="Transcribed_RNA"/>
</dbReference>
<evidence type="ECO:0000256" key="2">
    <source>
        <dbReference type="ARBA" id="ARBA00022803"/>
    </source>
</evidence>
<evidence type="ECO:0008006" key="5">
    <source>
        <dbReference type="Google" id="ProtNLM"/>
    </source>
</evidence>
<dbReference type="InterPro" id="IPR019734">
    <property type="entry name" value="TPR_rpt"/>
</dbReference>